<dbReference type="GO" id="GO:0005524">
    <property type="term" value="F:ATP binding"/>
    <property type="evidence" value="ECO:0007669"/>
    <property type="project" value="UniProtKB-UniRule"/>
</dbReference>
<evidence type="ECO:0000256" key="3">
    <source>
        <dbReference type="ARBA" id="ARBA00019824"/>
    </source>
</evidence>
<feature type="binding site" evidence="8">
    <location>
        <begin position="139"/>
        <end position="144"/>
    </location>
    <ligand>
        <name>ATP</name>
        <dbReference type="ChEBI" id="CHEBI:30616"/>
    </ligand>
</feature>
<keyword evidence="7 8" id="KW-0539">Nucleus</keyword>
<dbReference type="Proteomes" id="UP000279259">
    <property type="component" value="Unassembled WGS sequence"/>
</dbReference>
<feature type="binding site" evidence="8">
    <location>
        <position position="63"/>
    </location>
    <ligand>
        <name>ATP</name>
        <dbReference type="ChEBI" id="CHEBI:30616"/>
    </ligand>
</feature>
<dbReference type="Gene3D" id="2.40.30.330">
    <property type="entry name" value="Pre-mRNA cleavage complex subunit Clp1, C-terminal domain"/>
    <property type="match status" value="1"/>
</dbReference>
<dbReference type="InterPro" id="IPR028606">
    <property type="entry name" value="Clp1"/>
</dbReference>
<evidence type="ECO:0000259" key="11">
    <source>
        <dbReference type="Pfam" id="PF16573"/>
    </source>
</evidence>
<evidence type="ECO:0000313" key="13">
    <source>
        <dbReference type="EMBL" id="RSH88630.1"/>
    </source>
</evidence>
<dbReference type="Pfam" id="PF16573">
    <property type="entry name" value="CLP1_N"/>
    <property type="match status" value="1"/>
</dbReference>
<evidence type="ECO:0000259" key="10">
    <source>
        <dbReference type="Pfam" id="PF06807"/>
    </source>
</evidence>
<dbReference type="InterPro" id="IPR027417">
    <property type="entry name" value="P-loop_NTPase"/>
</dbReference>
<dbReference type="Gene3D" id="2.60.120.1030">
    <property type="entry name" value="Clp1, DNA binding domain"/>
    <property type="match status" value="1"/>
</dbReference>
<keyword evidence="14" id="KW-1185">Reference proteome</keyword>
<reference evidence="13 14" key="1">
    <citation type="submission" date="2018-11" db="EMBL/GenBank/DDBJ databases">
        <title>Genome sequence of Saitozyma podzolica DSM 27192.</title>
        <authorList>
            <person name="Aliyu H."/>
            <person name="Gorte O."/>
            <person name="Ochsenreither K."/>
        </authorList>
    </citation>
    <scope>NUCLEOTIDE SEQUENCE [LARGE SCALE GENOMIC DNA]</scope>
    <source>
        <strain evidence="13 14">DSM 27192</strain>
    </source>
</reference>
<evidence type="ECO:0000259" key="12">
    <source>
        <dbReference type="Pfam" id="PF16575"/>
    </source>
</evidence>
<dbReference type="EMBL" id="RSCD01000016">
    <property type="protein sequence ID" value="RSH88630.1"/>
    <property type="molecule type" value="Genomic_DNA"/>
</dbReference>
<feature type="domain" description="Clp1 P-loop" evidence="12">
    <location>
        <begin position="136"/>
        <end position="351"/>
    </location>
</feature>
<keyword evidence="4 8" id="KW-0507">mRNA processing</keyword>
<keyword evidence="6 8" id="KW-0067">ATP-binding</keyword>
<dbReference type="PANTHER" id="PTHR12755:SF6">
    <property type="entry name" value="POLYRIBONUCLEOTIDE 5'-HYDROXYL-KINASE CLP1"/>
    <property type="match status" value="1"/>
</dbReference>
<dbReference type="InterPro" id="IPR038238">
    <property type="entry name" value="Clp1_C_sf"/>
</dbReference>
<dbReference type="PANTHER" id="PTHR12755">
    <property type="entry name" value="CLEAVAGE/POLYADENYLATION FACTOR IA SUBUNIT CLP1P"/>
    <property type="match status" value="1"/>
</dbReference>
<feature type="binding site" evidence="8">
    <location>
        <position position="22"/>
    </location>
    <ligand>
        <name>ATP</name>
        <dbReference type="ChEBI" id="CHEBI:30616"/>
    </ligand>
</feature>
<evidence type="ECO:0000256" key="2">
    <source>
        <dbReference type="ARBA" id="ARBA00018706"/>
    </source>
</evidence>
<dbReference type="OrthoDB" id="258143at2759"/>
<dbReference type="GO" id="GO:0005849">
    <property type="term" value="C:mRNA cleavage factor complex"/>
    <property type="evidence" value="ECO:0007669"/>
    <property type="project" value="UniProtKB-UniRule"/>
</dbReference>
<evidence type="ECO:0000256" key="8">
    <source>
        <dbReference type="HAMAP-Rule" id="MF_03035"/>
    </source>
</evidence>
<dbReference type="Gene3D" id="3.40.50.300">
    <property type="entry name" value="P-loop containing nucleotide triphosphate hydrolases"/>
    <property type="match status" value="1"/>
</dbReference>
<comment type="similarity">
    <text evidence="8">Belongs to the Clp1 family. Clp1 subfamily.</text>
</comment>
<dbReference type="Pfam" id="PF16575">
    <property type="entry name" value="CLP1_P"/>
    <property type="match status" value="1"/>
</dbReference>
<dbReference type="Pfam" id="PF06807">
    <property type="entry name" value="Clp1"/>
    <property type="match status" value="2"/>
</dbReference>
<feature type="domain" description="Clp1 N-terminal" evidence="11">
    <location>
        <begin position="16"/>
        <end position="106"/>
    </location>
</feature>
<dbReference type="InterPro" id="IPR038239">
    <property type="entry name" value="Clp1_N_sf"/>
</dbReference>
<evidence type="ECO:0000313" key="14">
    <source>
        <dbReference type="Proteomes" id="UP000279259"/>
    </source>
</evidence>
<sequence length="575" mass="61549">MSIEPPLAPLQQTFVELEAGSEWRFELEADENVAVRVQSPDPVFINSAELPPTTWYPLHRYLKSSLYAPTSARIEVTSLPASQYTSTSTNQPNLIALHLALERLRILARRNLASNGAVPPGAELGVRRGPRLMVLGQPSSGKTTVVKNLVNMALSSGMGWNVGVASLDPSSPLGLIPGSLSLSTPSHPLPTHHLAHPLGSPPTSVPSSTLSADVPTIGWWYGHLEPTTKGSDLWRKLVASIAERWAERCVKDPNAMASGLVVDTSSAFTNATLGTRKDDPKARYSLVSHAIDAFDIDILLVVGHEKLTIDLTRLFPHVRVIRIPKSGGAVDLDDTFREISHAWAVRSYFYGEPSLPKELGGLMGRMIAMEQGLSPYSFQIGFETLTVIRVGEEHAAPSTALPLGSTRILSPTRLTRVDPTGPAHAVRLLNTVLAIVAINSDDRIPKVKPGQPEIKVEETKDAVKVEEGAEGEAGEAGEAAGAGAGAPEGGTKVEGDVEGTEDEGQGEGVTAEDEDDEDEDEVPYREEIGWREVLGFIVITGIDTLRKKYTVLSPSPGKLPSTVAVAGGIEWVDSA</sequence>
<dbReference type="InterPro" id="IPR045116">
    <property type="entry name" value="Clp1/Grc3"/>
</dbReference>
<evidence type="ECO:0000256" key="9">
    <source>
        <dbReference type="SAM" id="MobiDB-lite"/>
    </source>
</evidence>
<feature type="compositionally biased region" description="Acidic residues" evidence="9">
    <location>
        <begin position="496"/>
        <end position="521"/>
    </location>
</feature>
<dbReference type="GO" id="GO:0006388">
    <property type="term" value="P:tRNA splicing, via endonucleolytic cleavage and ligation"/>
    <property type="evidence" value="ECO:0007669"/>
    <property type="project" value="TreeGrafter"/>
</dbReference>
<dbReference type="SUPFAM" id="SSF52540">
    <property type="entry name" value="P-loop containing nucleoside triphosphate hydrolases"/>
    <property type="match status" value="1"/>
</dbReference>
<dbReference type="InterPro" id="IPR010655">
    <property type="entry name" value="Clp1_C"/>
</dbReference>
<feature type="domain" description="Clp1 C-terminal" evidence="10">
    <location>
        <begin position="373"/>
        <end position="442"/>
    </location>
</feature>
<dbReference type="GO" id="GO:0051731">
    <property type="term" value="F:polynucleotide 5'-hydroxyl-kinase activity"/>
    <property type="evidence" value="ECO:0007669"/>
    <property type="project" value="InterPro"/>
</dbReference>
<dbReference type="HAMAP" id="MF_03035">
    <property type="entry name" value="Clp1"/>
    <property type="match status" value="1"/>
</dbReference>
<dbReference type="InterPro" id="IPR032319">
    <property type="entry name" value="CLP1_P"/>
</dbReference>
<dbReference type="InterPro" id="IPR032324">
    <property type="entry name" value="Clp1_N"/>
</dbReference>
<dbReference type="AlphaFoldDB" id="A0A427YBY4"/>
<feature type="region of interest" description="Disordered" evidence="9">
    <location>
        <begin position="467"/>
        <end position="526"/>
    </location>
</feature>
<proteinExistence type="inferred from homology"/>
<evidence type="ECO:0000256" key="5">
    <source>
        <dbReference type="ARBA" id="ARBA00022741"/>
    </source>
</evidence>
<accession>A0A427YBY4</accession>
<dbReference type="STRING" id="1890683.A0A427YBY4"/>
<evidence type="ECO:0000256" key="1">
    <source>
        <dbReference type="ARBA" id="ARBA00004123"/>
    </source>
</evidence>
<comment type="caution">
    <text evidence="13">The sequence shown here is derived from an EMBL/GenBank/DDBJ whole genome shotgun (WGS) entry which is preliminary data.</text>
</comment>
<organism evidence="13 14">
    <name type="scientific">Saitozyma podzolica</name>
    <dbReference type="NCBI Taxonomy" id="1890683"/>
    <lineage>
        <taxon>Eukaryota</taxon>
        <taxon>Fungi</taxon>
        <taxon>Dikarya</taxon>
        <taxon>Basidiomycota</taxon>
        <taxon>Agaricomycotina</taxon>
        <taxon>Tremellomycetes</taxon>
        <taxon>Tremellales</taxon>
        <taxon>Trimorphomycetaceae</taxon>
        <taxon>Saitozyma</taxon>
    </lineage>
</organism>
<evidence type="ECO:0000256" key="4">
    <source>
        <dbReference type="ARBA" id="ARBA00022664"/>
    </source>
</evidence>
<gene>
    <name evidence="8 13" type="primary">CLP1</name>
    <name evidence="13" type="ORF">EHS25_002857</name>
</gene>
<evidence type="ECO:0000256" key="7">
    <source>
        <dbReference type="ARBA" id="ARBA00023242"/>
    </source>
</evidence>
<protein>
    <recommendedName>
        <fullName evidence="3">Polynucleotide 5'-hydroxyl-kinase GRC3</fullName>
    </recommendedName>
    <alternativeName>
        <fullName evidence="2">Polynucleotide 5'-hydroxyl-kinase grc3</fullName>
    </alternativeName>
</protein>
<feature type="domain" description="Clp1 C-terminal" evidence="10">
    <location>
        <begin position="525"/>
        <end position="573"/>
    </location>
</feature>
<keyword evidence="5 8" id="KW-0547">Nucleotide-binding</keyword>
<comment type="subcellular location">
    <subcellularLocation>
        <location evidence="1 8">Nucleus</location>
    </subcellularLocation>
</comment>
<name>A0A427YBY4_9TREE</name>
<evidence type="ECO:0000256" key="6">
    <source>
        <dbReference type="ARBA" id="ARBA00022840"/>
    </source>
</evidence>
<comment type="subunit">
    <text evidence="8">Component of a pre-mRNA cleavage factor complex. Interacts directly with PCF11.</text>
</comment>
<dbReference type="GO" id="GO:0031124">
    <property type="term" value="P:mRNA 3'-end processing"/>
    <property type="evidence" value="ECO:0007669"/>
    <property type="project" value="UniProtKB-UniRule"/>
</dbReference>
<comment type="function">
    <text evidence="8">Required for endonucleolytic cleavage during polyadenylation-dependent pre-mRNA 3'-end formation.</text>
</comment>